<protein>
    <submittedName>
        <fullName evidence="2">Uncharacterized protein</fullName>
    </submittedName>
</protein>
<evidence type="ECO:0000313" key="2">
    <source>
        <dbReference type="EMBL" id="VCT83103.1"/>
    </source>
</evidence>
<organism evidence="2 3">
    <name type="scientific">Clostridium neonatale</name>
    <dbReference type="NCBI Taxonomy" id="137838"/>
    <lineage>
        <taxon>Bacteria</taxon>
        <taxon>Bacillati</taxon>
        <taxon>Bacillota</taxon>
        <taxon>Clostridia</taxon>
        <taxon>Eubacteriales</taxon>
        <taxon>Clostridiaceae</taxon>
        <taxon>Clostridium</taxon>
    </lineage>
</organism>
<dbReference type="GeneID" id="68876029"/>
<name>A0A650LW48_9CLOT</name>
<evidence type="ECO:0000313" key="3">
    <source>
        <dbReference type="Proteomes" id="UP000431451"/>
    </source>
</evidence>
<evidence type="ECO:0000313" key="1">
    <source>
        <dbReference type="EMBL" id="CAG9711087.1"/>
    </source>
</evidence>
<dbReference type="AlphaFoldDB" id="A0A650LW48"/>
<dbReference type="Proteomes" id="UP000431451">
    <property type="component" value="Unassembled WGS sequence"/>
</dbReference>
<reference evidence="1" key="2">
    <citation type="submission" date="2021-10" db="EMBL/GenBank/DDBJ databases">
        <authorList>
            <person name="Mesa V."/>
        </authorList>
    </citation>
    <scope>NUCLEOTIDE SEQUENCE</scope>
    <source>
        <strain evidence="1">CC3_PB</strain>
    </source>
</reference>
<dbReference type="Proteomes" id="UP000789738">
    <property type="component" value="Unassembled WGS sequence"/>
</dbReference>
<dbReference type="RefSeq" id="WP_159115609.1">
    <property type="nucleotide sequence ID" value="NZ_CAKJVD010000014.1"/>
</dbReference>
<accession>A0A650LW48</accession>
<dbReference type="EMBL" id="UWJD01000001">
    <property type="protein sequence ID" value="VCT83103.1"/>
    <property type="molecule type" value="Genomic_DNA"/>
</dbReference>
<gene>
    <name evidence="1" type="ORF">CNEO_45063</name>
    <name evidence="2" type="ORF">CNEONATNEC25_00698</name>
</gene>
<sequence>MEKRAEGCRLLHLAKRISSGGKLSGKSIPLEEGNLDLIIESDDIDVDAEELENFFN</sequence>
<reference evidence="2 3" key="1">
    <citation type="submission" date="2018-06" db="EMBL/GenBank/DDBJ databases">
        <authorList>
            <consortium name="IHU Genomes"/>
        </authorList>
    </citation>
    <scope>NUCLEOTIDE SEQUENCE [LARGE SCALE GENOMIC DNA]</scope>
    <source>
        <strain evidence="2 3">NEC25</strain>
    </source>
</reference>
<dbReference type="EMBL" id="CAKJVE010000004">
    <property type="protein sequence ID" value="CAG9711087.1"/>
    <property type="molecule type" value="Genomic_DNA"/>
</dbReference>
<proteinExistence type="predicted"/>